<protein>
    <submittedName>
        <fullName evidence="1">Uncharacterized protein</fullName>
    </submittedName>
</protein>
<name>A0ABX5RES4_9BACT</name>
<dbReference type="EMBL" id="CP036313">
    <property type="protein sequence ID" value="QBH12897.1"/>
    <property type="molecule type" value="Genomic_DNA"/>
</dbReference>
<dbReference type="RefSeq" id="WP_131072033.1">
    <property type="nucleotide sequence ID" value="NZ_CP036313.1"/>
</dbReference>
<keyword evidence="2" id="KW-1185">Reference proteome</keyword>
<reference evidence="1 2" key="1">
    <citation type="submission" date="2019-02" db="EMBL/GenBank/DDBJ databases">
        <title>Complete genome sequence of Desulfobacter hydrogenophilus AcRS1.</title>
        <authorList>
            <person name="Marietou A."/>
            <person name="Lund M.B."/>
            <person name="Marshall I.P.G."/>
            <person name="Schreiber L."/>
            <person name="Jorgensen B."/>
        </authorList>
    </citation>
    <scope>NUCLEOTIDE SEQUENCE [LARGE SCALE GENOMIC DNA]</scope>
    <source>
        <strain evidence="1 2">AcRS1</strain>
    </source>
</reference>
<sequence length="66" mass="7410">MAVLYERTTNDLNSFMVCCRHADERSRRPIAVIKKTVNAKKIKLDIAVEIKISDATTIVFSGSRPS</sequence>
<dbReference type="Proteomes" id="UP000293902">
    <property type="component" value="Chromosome"/>
</dbReference>
<accession>A0ABX5RES4</accession>
<evidence type="ECO:0000313" key="2">
    <source>
        <dbReference type="Proteomes" id="UP000293902"/>
    </source>
</evidence>
<proteinExistence type="predicted"/>
<organism evidence="1 2">
    <name type="scientific">Desulfobacter hydrogenophilus</name>
    <dbReference type="NCBI Taxonomy" id="2291"/>
    <lineage>
        <taxon>Bacteria</taxon>
        <taxon>Pseudomonadati</taxon>
        <taxon>Thermodesulfobacteriota</taxon>
        <taxon>Desulfobacteria</taxon>
        <taxon>Desulfobacterales</taxon>
        <taxon>Desulfobacteraceae</taxon>
        <taxon>Desulfobacter</taxon>
    </lineage>
</organism>
<gene>
    <name evidence="1" type="ORF">EYB58_08200</name>
</gene>
<evidence type="ECO:0000313" key="1">
    <source>
        <dbReference type="EMBL" id="QBH12897.1"/>
    </source>
</evidence>